<organism evidence="13 14">
    <name type="scientific">Vallitalea guaymasensis</name>
    <dbReference type="NCBI Taxonomy" id="1185412"/>
    <lineage>
        <taxon>Bacteria</taxon>
        <taxon>Bacillati</taxon>
        <taxon>Bacillota</taxon>
        <taxon>Clostridia</taxon>
        <taxon>Lachnospirales</taxon>
        <taxon>Vallitaleaceae</taxon>
        <taxon>Vallitalea</taxon>
    </lineage>
</organism>
<keyword evidence="3 8" id="KW-0808">Transferase</keyword>
<dbReference type="EC" id="2.7.1.17" evidence="8 10"/>
<dbReference type="Proteomes" id="UP000677305">
    <property type="component" value="Chromosome"/>
</dbReference>
<dbReference type="InterPro" id="IPR018485">
    <property type="entry name" value="FGGY_C"/>
</dbReference>
<dbReference type="InterPro" id="IPR050406">
    <property type="entry name" value="FGGY_Carb_Kinase"/>
</dbReference>
<evidence type="ECO:0000256" key="8">
    <source>
        <dbReference type="HAMAP-Rule" id="MF_02220"/>
    </source>
</evidence>
<dbReference type="EMBL" id="CP058561">
    <property type="protein sequence ID" value="QUH32090.1"/>
    <property type="molecule type" value="Genomic_DNA"/>
</dbReference>
<feature type="binding site" evidence="8">
    <location>
        <begin position="80"/>
        <end position="81"/>
    </location>
    <ligand>
        <name>substrate</name>
    </ligand>
</feature>
<evidence type="ECO:0000256" key="2">
    <source>
        <dbReference type="ARBA" id="ARBA00022629"/>
    </source>
</evidence>
<keyword evidence="6 8" id="KW-0067">ATP-binding</keyword>
<proteinExistence type="inferred from homology"/>
<feature type="domain" description="Carbohydrate kinase FGGY C-terminal" evidence="12">
    <location>
        <begin position="257"/>
        <end position="440"/>
    </location>
</feature>
<comment type="catalytic activity">
    <reaction evidence="8 10">
        <text>D-xylulose + ATP = D-xylulose 5-phosphate + ADP + H(+)</text>
        <dbReference type="Rhea" id="RHEA:10964"/>
        <dbReference type="ChEBI" id="CHEBI:15378"/>
        <dbReference type="ChEBI" id="CHEBI:17140"/>
        <dbReference type="ChEBI" id="CHEBI:30616"/>
        <dbReference type="ChEBI" id="CHEBI:57737"/>
        <dbReference type="ChEBI" id="CHEBI:456216"/>
        <dbReference type="EC" id="2.7.1.17"/>
    </reaction>
</comment>
<evidence type="ECO:0000256" key="4">
    <source>
        <dbReference type="ARBA" id="ARBA00022741"/>
    </source>
</evidence>
<dbReference type="InterPro" id="IPR018484">
    <property type="entry name" value="FGGY_N"/>
</dbReference>
<evidence type="ECO:0000256" key="10">
    <source>
        <dbReference type="RuleBase" id="RU364073"/>
    </source>
</evidence>
<dbReference type="CDD" id="cd07808">
    <property type="entry name" value="ASKHA_NBD_FGGY_EcXK-like"/>
    <property type="match status" value="1"/>
</dbReference>
<evidence type="ECO:0000256" key="3">
    <source>
        <dbReference type="ARBA" id="ARBA00022679"/>
    </source>
</evidence>
<evidence type="ECO:0000256" key="1">
    <source>
        <dbReference type="ARBA" id="ARBA00009156"/>
    </source>
</evidence>
<keyword evidence="7 8" id="KW-0119">Carbohydrate metabolism</keyword>
<evidence type="ECO:0000313" key="14">
    <source>
        <dbReference type="Proteomes" id="UP000677305"/>
    </source>
</evidence>
<dbReference type="InterPro" id="IPR006000">
    <property type="entry name" value="Xylulokinase"/>
</dbReference>
<sequence length="495" mass="54821">MMFLGIDLGTSSVKLIAVDENGHILGESVRDYPIYYPQLNYAEQNPKDWWSATKEALKEIVDKIDVEVDEIESIGLSGQMHGLVILDENDNVLRPALLWCDQRTQKECDEITEHFGKDKLRDLTANKALTGFTAPKILWVKKNEPEIFNKINKIMLPKDYINYKLTGNFSTDVSDASGMLLVDVKNRTWSKEVLDFLSIKEEMLPKLYESSNSVGNLKDDLKKEIGITSDIVVAAGAGDQAAGAVGTGVVEEGTISVALGTSGVVFAAHDKFAVDDEARVHSFCHANNKYHSMGVMLSAASCLKWWVEEVNKNISFDELLKEATKIEPGSNGLIFLPYLMGERTPYPDPDARGCFVGLTITHTRAHMTRAILEGVSFGLRDSLEILKELGVPIKEVRVSGGGAKSDLWRQILADIFDCNINTINTNQGPALGGAILGCVATGKYDTVEQVCNKLIKVTNTIKPIKENVKQYNKTYEVYHELYSTLKNTFSKISKI</sequence>
<dbReference type="PANTHER" id="PTHR43095">
    <property type="entry name" value="SUGAR KINASE"/>
    <property type="match status" value="1"/>
</dbReference>
<keyword evidence="4 8" id="KW-0547">Nucleotide-binding</keyword>
<dbReference type="PROSITE" id="PS00445">
    <property type="entry name" value="FGGY_KINASES_2"/>
    <property type="match status" value="1"/>
</dbReference>
<evidence type="ECO:0000313" key="13">
    <source>
        <dbReference type="EMBL" id="QUH32090.1"/>
    </source>
</evidence>
<evidence type="ECO:0000259" key="11">
    <source>
        <dbReference type="Pfam" id="PF00370"/>
    </source>
</evidence>
<evidence type="ECO:0000256" key="6">
    <source>
        <dbReference type="ARBA" id="ARBA00022840"/>
    </source>
</evidence>
<dbReference type="InterPro" id="IPR018483">
    <property type="entry name" value="Carb_kinase_FGGY_CS"/>
</dbReference>
<protein>
    <recommendedName>
        <fullName evidence="8 10">Xylulose kinase</fullName>
        <shortName evidence="8 10">Xylulokinase</shortName>
        <ecNumber evidence="8 10">2.7.1.17</ecNumber>
    </recommendedName>
</protein>
<dbReference type="PROSITE" id="PS00933">
    <property type="entry name" value="FGGY_KINASES_1"/>
    <property type="match status" value="1"/>
</dbReference>
<name>A0A8J8MGD1_9FIRM</name>
<keyword evidence="2 8" id="KW-0859">Xylose metabolism</keyword>
<dbReference type="Pfam" id="PF02782">
    <property type="entry name" value="FGGY_C"/>
    <property type="match status" value="1"/>
</dbReference>
<evidence type="ECO:0000256" key="7">
    <source>
        <dbReference type="ARBA" id="ARBA00023277"/>
    </source>
</evidence>
<dbReference type="PIRSF" id="PIRSF000538">
    <property type="entry name" value="GlpK"/>
    <property type="match status" value="1"/>
</dbReference>
<dbReference type="GO" id="GO:0004856">
    <property type="term" value="F:D-xylulokinase activity"/>
    <property type="evidence" value="ECO:0007669"/>
    <property type="project" value="UniProtKB-UniRule"/>
</dbReference>
<keyword evidence="5 8" id="KW-0418">Kinase</keyword>
<feature type="site" description="Important for activity" evidence="8">
    <location>
        <position position="7"/>
    </location>
</feature>
<gene>
    <name evidence="8 10 13" type="primary">xylB</name>
    <name evidence="13" type="ORF">HYG85_21160</name>
</gene>
<dbReference type="InterPro" id="IPR043129">
    <property type="entry name" value="ATPase_NBD"/>
</dbReference>
<comment type="function">
    <text evidence="8">Catalyzes the phosphorylation of D-xylulose to D-xylulose 5-phosphate.</text>
</comment>
<dbReference type="GO" id="GO:0042732">
    <property type="term" value="P:D-xylose metabolic process"/>
    <property type="evidence" value="ECO:0007669"/>
    <property type="project" value="UniProtKB-KW"/>
</dbReference>
<dbReference type="Gene3D" id="3.30.420.40">
    <property type="match status" value="2"/>
</dbReference>
<evidence type="ECO:0000256" key="9">
    <source>
        <dbReference type="RuleBase" id="RU003733"/>
    </source>
</evidence>
<dbReference type="NCBIfam" id="TIGR01312">
    <property type="entry name" value="XylB"/>
    <property type="match status" value="1"/>
</dbReference>
<keyword evidence="14" id="KW-1185">Reference proteome</keyword>
<feature type="active site" description="Proton acceptor" evidence="8">
    <location>
        <position position="239"/>
    </location>
</feature>
<accession>A0A8J8MGD1</accession>
<dbReference type="HAMAP" id="MF_02220">
    <property type="entry name" value="XylB"/>
    <property type="match status" value="1"/>
</dbReference>
<comment type="similarity">
    <text evidence="1 8 9">Belongs to the FGGY kinase family.</text>
</comment>
<reference evidence="13 14" key="1">
    <citation type="submission" date="2020-07" db="EMBL/GenBank/DDBJ databases">
        <title>Vallitalea guaymasensis genome.</title>
        <authorList>
            <person name="Postec A."/>
        </authorList>
    </citation>
    <scope>NUCLEOTIDE SEQUENCE [LARGE SCALE GENOMIC DNA]</scope>
    <source>
        <strain evidence="13 14">Ra1766G1</strain>
    </source>
</reference>
<dbReference type="PANTHER" id="PTHR43095:SF5">
    <property type="entry name" value="XYLULOSE KINASE"/>
    <property type="match status" value="1"/>
</dbReference>
<dbReference type="GO" id="GO:0005998">
    <property type="term" value="P:xylulose catabolic process"/>
    <property type="evidence" value="ECO:0007669"/>
    <property type="project" value="UniProtKB-UniRule"/>
</dbReference>
<evidence type="ECO:0000256" key="5">
    <source>
        <dbReference type="ARBA" id="ARBA00022777"/>
    </source>
</evidence>
<dbReference type="Pfam" id="PF00370">
    <property type="entry name" value="FGGY_N"/>
    <property type="match status" value="1"/>
</dbReference>
<dbReference type="InterPro" id="IPR000577">
    <property type="entry name" value="Carb_kinase_FGGY"/>
</dbReference>
<dbReference type="SUPFAM" id="SSF53067">
    <property type="entry name" value="Actin-like ATPase domain"/>
    <property type="match status" value="2"/>
</dbReference>
<feature type="domain" description="Carbohydrate kinase FGGY N-terminal" evidence="11">
    <location>
        <begin position="2"/>
        <end position="246"/>
    </location>
</feature>
<evidence type="ECO:0000259" key="12">
    <source>
        <dbReference type="Pfam" id="PF02782"/>
    </source>
</evidence>
<dbReference type="KEGG" id="vgu:HYG85_21160"/>
<dbReference type="AlphaFoldDB" id="A0A8J8MGD1"/>
<dbReference type="GO" id="GO:0005524">
    <property type="term" value="F:ATP binding"/>
    <property type="evidence" value="ECO:0007669"/>
    <property type="project" value="UniProtKB-UniRule"/>
</dbReference>